<organism evidence="3 4">
    <name type="scientific">Candidatus Vogelbacteria bacterium CG10_big_fil_rev_8_21_14_0_10_45_14</name>
    <dbReference type="NCBI Taxonomy" id="1975042"/>
    <lineage>
        <taxon>Bacteria</taxon>
        <taxon>Candidatus Vogeliibacteriota</taxon>
    </lineage>
</organism>
<dbReference type="SUPFAM" id="SSF47598">
    <property type="entry name" value="Ribbon-helix-helix"/>
    <property type="match status" value="1"/>
</dbReference>
<dbReference type="InterPro" id="IPR010985">
    <property type="entry name" value="Ribbon_hlx_hlx"/>
</dbReference>
<feature type="coiled-coil region" evidence="2">
    <location>
        <begin position="22"/>
        <end position="52"/>
    </location>
</feature>
<evidence type="ECO:0000313" key="3">
    <source>
        <dbReference type="EMBL" id="PIR47202.1"/>
    </source>
</evidence>
<proteinExistence type="predicted"/>
<accession>A0A2H0RKX7</accession>
<reference evidence="3 4" key="1">
    <citation type="submission" date="2017-09" db="EMBL/GenBank/DDBJ databases">
        <title>Depth-based differentiation of microbial function through sediment-hosted aquifers and enrichment of novel symbionts in the deep terrestrial subsurface.</title>
        <authorList>
            <person name="Probst A.J."/>
            <person name="Ladd B."/>
            <person name="Jarett J.K."/>
            <person name="Geller-Mcgrath D.E."/>
            <person name="Sieber C.M."/>
            <person name="Emerson J.B."/>
            <person name="Anantharaman K."/>
            <person name="Thomas B.C."/>
            <person name="Malmstrom R."/>
            <person name="Stieglmeier M."/>
            <person name="Klingl A."/>
            <person name="Woyke T."/>
            <person name="Ryan C.M."/>
            <person name="Banfield J.F."/>
        </authorList>
    </citation>
    <scope>NUCLEOTIDE SEQUENCE [LARGE SCALE GENOMIC DNA]</scope>
    <source>
        <strain evidence="3">CG10_big_fil_rev_8_21_14_0_10_45_14</strain>
    </source>
</reference>
<comment type="caution">
    <text evidence="3">The sequence shown here is derived from an EMBL/GenBank/DDBJ whole genome shotgun (WGS) entry which is preliminary data.</text>
</comment>
<dbReference type="Proteomes" id="UP000230833">
    <property type="component" value="Unassembled WGS sequence"/>
</dbReference>
<evidence type="ECO:0000313" key="4">
    <source>
        <dbReference type="Proteomes" id="UP000230833"/>
    </source>
</evidence>
<protein>
    <recommendedName>
        <fullName evidence="5">CopG family transcriptional regulator</fullName>
    </recommendedName>
</protein>
<keyword evidence="2" id="KW-0175">Coiled coil</keyword>
<dbReference type="Gene3D" id="6.10.10.120">
    <property type="entry name" value="Antitoxin ParD1-like"/>
    <property type="match status" value="1"/>
</dbReference>
<dbReference type="InterPro" id="IPR038296">
    <property type="entry name" value="ParD_sf"/>
</dbReference>
<dbReference type="InterPro" id="IPR022789">
    <property type="entry name" value="ParD"/>
</dbReference>
<sequence>MSTLSVPLTPQLEEFINSMVRQGKAENKAQVVRQALRQFEEEEAVNALLQARKDVREGKVFYGDLDELAKKIK</sequence>
<keyword evidence="1" id="KW-1277">Toxin-antitoxin system</keyword>
<evidence type="ECO:0000256" key="2">
    <source>
        <dbReference type="SAM" id="Coils"/>
    </source>
</evidence>
<name>A0A2H0RKX7_9BACT</name>
<dbReference type="AlphaFoldDB" id="A0A2H0RKX7"/>
<gene>
    <name evidence="3" type="ORF">COV07_00155</name>
</gene>
<dbReference type="Pfam" id="PF03693">
    <property type="entry name" value="ParD_antitoxin"/>
    <property type="match status" value="1"/>
</dbReference>
<evidence type="ECO:0000256" key="1">
    <source>
        <dbReference type="ARBA" id="ARBA00022649"/>
    </source>
</evidence>
<evidence type="ECO:0008006" key="5">
    <source>
        <dbReference type="Google" id="ProtNLM"/>
    </source>
</evidence>
<dbReference type="EMBL" id="PCYL01000003">
    <property type="protein sequence ID" value="PIR47202.1"/>
    <property type="molecule type" value="Genomic_DNA"/>
</dbReference>
<dbReference type="GO" id="GO:0006355">
    <property type="term" value="P:regulation of DNA-templated transcription"/>
    <property type="evidence" value="ECO:0007669"/>
    <property type="project" value="InterPro"/>
</dbReference>